<name>A0A409VT84_9AGAR</name>
<protein>
    <recommendedName>
        <fullName evidence="2">HNH nuclease domain-containing protein</fullName>
    </recommendedName>
</protein>
<keyword evidence="4" id="KW-1185">Reference proteome</keyword>
<proteinExistence type="predicted"/>
<dbReference type="InterPro" id="IPR003615">
    <property type="entry name" value="HNH_nuc"/>
</dbReference>
<dbReference type="AlphaFoldDB" id="A0A409VT84"/>
<sequence length="390" mass="43916">MTMRPIPEFSDKADHDARYINKDQRNIHVWCSAYPDGLPNIKGRRLIGGCFSFDVLTYRDLFEYLQVVLRSQTAMQKYDAKTEKFTPASFPFALLSSPGNPLDRKTPFPGNFEGLDAVFPNEKVTRGFIVDPTDSKVSSLERVPAGHYYLLLRQSRPSQETRYMPVVFDQLCESVIKRRSRSNSGTATGATTATGAAMASDEKKGHSQRIRNDVRERDRRCRISGQDVPQRNRGYNYTGYEVAHIFPIASASLAFPQHRKHAAILSLLKSKDSADNISNALLMRSDIHAFFDDYQFGINRWIIQVMLVINQSLWKVDNDNQIYRFEETGAKAVTMKSTLSPPAPREGFLSPTGTTAFGSSDNPNPILLKHHFETGILWHVSGMGVAKASR</sequence>
<evidence type="ECO:0000313" key="3">
    <source>
        <dbReference type="EMBL" id="PPQ69458.1"/>
    </source>
</evidence>
<dbReference type="STRING" id="231916.A0A409VT84"/>
<evidence type="ECO:0000256" key="1">
    <source>
        <dbReference type="SAM" id="MobiDB-lite"/>
    </source>
</evidence>
<comment type="caution">
    <text evidence="3">The sequence shown here is derived from an EMBL/GenBank/DDBJ whole genome shotgun (WGS) entry which is preliminary data.</text>
</comment>
<dbReference type="OrthoDB" id="2142759at2759"/>
<accession>A0A409VT84</accession>
<dbReference type="InParanoid" id="A0A409VT84"/>
<dbReference type="EMBL" id="NHYE01005572">
    <property type="protein sequence ID" value="PPQ69458.1"/>
    <property type="molecule type" value="Genomic_DNA"/>
</dbReference>
<dbReference type="Pfam" id="PF13391">
    <property type="entry name" value="HNH_2"/>
    <property type="match status" value="1"/>
</dbReference>
<organism evidence="3 4">
    <name type="scientific">Gymnopilus dilepis</name>
    <dbReference type="NCBI Taxonomy" id="231916"/>
    <lineage>
        <taxon>Eukaryota</taxon>
        <taxon>Fungi</taxon>
        <taxon>Dikarya</taxon>
        <taxon>Basidiomycota</taxon>
        <taxon>Agaricomycotina</taxon>
        <taxon>Agaricomycetes</taxon>
        <taxon>Agaricomycetidae</taxon>
        <taxon>Agaricales</taxon>
        <taxon>Agaricineae</taxon>
        <taxon>Hymenogastraceae</taxon>
        <taxon>Gymnopilus</taxon>
    </lineage>
</organism>
<evidence type="ECO:0000259" key="2">
    <source>
        <dbReference type="Pfam" id="PF13391"/>
    </source>
</evidence>
<dbReference type="Proteomes" id="UP000284706">
    <property type="component" value="Unassembled WGS sequence"/>
</dbReference>
<feature type="region of interest" description="Disordered" evidence="1">
    <location>
        <begin position="179"/>
        <end position="224"/>
    </location>
</feature>
<gene>
    <name evidence="3" type="ORF">CVT26_002868</name>
</gene>
<evidence type="ECO:0000313" key="4">
    <source>
        <dbReference type="Proteomes" id="UP000284706"/>
    </source>
</evidence>
<feature type="compositionally biased region" description="Basic and acidic residues" evidence="1">
    <location>
        <begin position="200"/>
        <end position="221"/>
    </location>
</feature>
<feature type="domain" description="HNH nuclease" evidence="2">
    <location>
        <begin position="221"/>
        <end position="299"/>
    </location>
</feature>
<feature type="compositionally biased region" description="Low complexity" evidence="1">
    <location>
        <begin position="185"/>
        <end position="197"/>
    </location>
</feature>
<reference evidence="3 4" key="1">
    <citation type="journal article" date="2018" name="Evol. Lett.">
        <title>Horizontal gene cluster transfer increased hallucinogenic mushroom diversity.</title>
        <authorList>
            <person name="Reynolds H.T."/>
            <person name="Vijayakumar V."/>
            <person name="Gluck-Thaler E."/>
            <person name="Korotkin H.B."/>
            <person name="Matheny P.B."/>
            <person name="Slot J.C."/>
        </authorList>
    </citation>
    <scope>NUCLEOTIDE SEQUENCE [LARGE SCALE GENOMIC DNA]</scope>
    <source>
        <strain evidence="3 4">SRW20</strain>
    </source>
</reference>